<dbReference type="EMBL" id="LN856971">
    <property type="protein sequence ID" value="CDP97136.1"/>
    <property type="molecule type" value="Genomic_DNA"/>
</dbReference>
<dbReference type="AlphaFoldDB" id="A0A1I9G378"/>
<organism evidence="1">
    <name type="scientific">Brugia malayi</name>
    <name type="common">Filarial nematode worm</name>
    <dbReference type="NCBI Taxonomy" id="6279"/>
    <lineage>
        <taxon>Eukaryota</taxon>
        <taxon>Metazoa</taxon>
        <taxon>Ecdysozoa</taxon>
        <taxon>Nematoda</taxon>
        <taxon>Chromadorea</taxon>
        <taxon>Rhabditida</taxon>
        <taxon>Spirurina</taxon>
        <taxon>Spiruromorpha</taxon>
        <taxon>Filarioidea</taxon>
        <taxon>Onchocercidae</taxon>
        <taxon>Brugia</taxon>
    </lineage>
</organism>
<sequence length="68" mass="7636">MGAVVAPISIADVITDYKAEKLWDDDLLIATTQIEESTLMNCDTMEDGRLFVLDYSGIPLLKYKKCCF</sequence>
<reference evidence="1" key="1">
    <citation type="journal article" date="2007" name="Science">
        <title>Draft genome of the filarial nematode parasite Brugia malayi.</title>
        <authorList>
            <person name="Ghedin E."/>
            <person name="Wang S."/>
            <person name="Spiro D."/>
            <person name="Caler E."/>
            <person name="Zhao Q."/>
            <person name="Crabtree J."/>
            <person name="Allen J.E."/>
            <person name="Delcher A.L."/>
            <person name="Guiliano D.B."/>
            <person name="Miranda-Saavedra D."/>
            <person name="Angiuoli S.V."/>
            <person name="Creasy T."/>
            <person name="Amedeo P."/>
            <person name="Haas B."/>
            <person name="El-Sayed N.M."/>
            <person name="Wortman J.R."/>
            <person name="Feldblyum T."/>
            <person name="Tallon L."/>
            <person name="Schatz M."/>
            <person name="Shumway M."/>
            <person name="Koo H."/>
            <person name="Salzberg S.L."/>
            <person name="Schobel S."/>
            <person name="Pertea M."/>
            <person name="Pop M."/>
            <person name="White O."/>
            <person name="Barton G.J."/>
            <person name="Carlow C.K."/>
            <person name="Crawford M.J."/>
            <person name="Daub J."/>
            <person name="Dimmic M.W."/>
            <person name="Estes C.F."/>
            <person name="Foster J.M."/>
            <person name="Ganatra M."/>
            <person name="Gregory W.F."/>
            <person name="Johnson N.M."/>
            <person name="Jin J."/>
            <person name="Komuniecki R."/>
            <person name="Korf I."/>
            <person name="Kumar S."/>
            <person name="Laney S."/>
            <person name="Li B.W."/>
            <person name="Li W."/>
            <person name="Lindblom T.H."/>
            <person name="Lustigman S."/>
            <person name="Ma D."/>
            <person name="Maina C.V."/>
            <person name="Martin D.M."/>
            <person name="McCarter J.P."/>
            <person name="McReynolds L."/>
            <person name="Mitreva M."/>
            <person name="Nutman T.B."/>
            <person name="Parkinson J."/>
            <person name="Peregrin-Alvarez J.M."/>
            <person name="Poole C."/>
            <person name="Ren Q."/>
            <person name="Saunders L."/>
            <person name="Sluder A.E."/>
            <person name="Smith K."/>
            <person name="Stanke M."/>
            <person name="Unnasch T.R."/>
            <person name="Ware J."/>
            <person name="Wei A.D."/>
            <person name="Weil G."/>
            <person name="Williams D.J."/>
            <person name="Zhang Y."/>
            <person name="Williams S.A."/>
            <person name="Fraser-Liggett C."/>
            <person name="Slatko B."/>
            <person name="Blaxter M.L."/>
            <person name="Scott A.L."/>
        </authorList>
    </citation>
    <scope>NUCLEOTIDE SEQUENCE</scope>
    <source>
        <strain evidence="1">FR3</strain>
    </source>
</reference>
<evidence type="ECO:0000313" key="1">
    <source>
        <dbReference type="EMBL" id="CDP97136.1"/>
    </source>
</evidence>
<name>A0A1I9G378_BRUMA</name>
<gene>
    <name evidence="1" type="primary">Bm13489</name>
    <name evidence="1" type="ORF">BM_Bm13489</name>
</gene>
<protein>
    <submittedName>
        <fullName evidence="1">Bm13489</fullName>
    </submittedName>
</protein>
<proteinExistence type="predicted"/>
<dbReference type="OMA" id="MNCDTME"/>
<accession>A0A1I9G378</accession>
<reference evidence="1" key="2">
    <citation type="submission" date="2012-12" db="EMBL/GenBank/DDBJ databases">
        <authorList>
            <consortium name="WormBase Consortium"/>
            <person name="Ghedin E."/>
            <person name="Paulini M."/>
        </authorList>
    </citation>
    <scope>NUCLEOTIDE SEQUENCE</scope>
    <source>
        <strain evidence="1">FR3</strain>
    </source>
</reference>